<reference evidence="1 2" key="1">
    <citation type="journal article" date="2022" name="Int. J. Syst. Evol. Microbiol.">
        <title>Miniphocaeibacter halophilus sp. nov., an ammonium-tolerant acetate-producing bacterium isolated from a biogas system.</title>
        <authorList>
            <person name="Schnurer A."/>
            <person name="Singh A."/>
            <person name="Bi S."/>
            <person name="Qiao W."/>
            <person name="Westerholm M."/>
        </authorList>
    </citation>
    <scope>NUCLEOTIDE SEQUENCE [LARGE SCALE GENOMIC DNA]</scope>
    <source>
        <strain evidence="1 2">AMB_01</strain>
    </source>
</reference>
<dbReference type="Proteomes" id="UP000595814">
    <property type="component" value="Chromosome"/>
</dbReference>
<dbReference type="EMBL" id="CP066744">
    <property type="protein sequence ID" value="QQK08879.1"/>
    <property type="molecule type" value="Genomic_DNA"/>
</dbReference>
<accession>A0AC61MX96</accession>
<sequence>METWDIYDKNRNIIGETGTDCKIGCDQYHLAVHVCIFNFKGEMLIQKRQAFMKIRAGLWDLTAGGNAIAGEKSYQAAERETFEELGIKLDLKNTRPHLTLNFPTGFDDIFLLEREIDISALKLQEEEVEKVKWASRDEIIKLIKEDKFLSYYPSFIEMLFDIRKSYRTYFK</sequence>
<proteinExistence type="predicted"/>
<evidence type="ECO:0000313" key="1">
    <source>
        <dbReference type="EMBL" id="QQK08879.1"/>
    </source>
</evidence>
<name>A0AC61MX96_9FIRM</name>
<keyword evidence="2" id="KW-1185">Reference proteome</keyword>
<evidence type="ECO:0000313" key="2">
    <source>
        <dbReference type="Proteomes" id="UP000595814"/>
    </source>
</evidence>
<protein>
    <submittedName>
        <fullName evidence="1">NUDIX domain-containing protein</fullName>
    </submittedName>
</protein>
<gene>
    <name evidence="1" type="ORF">JFY71_04915</name>
</gene>
<organism evidence="1 2">
    <name type="scientific">Miniphocaeibacter halophilus</name>
    <dbReference type="NCBI Taxonomy" id="2931922"/>
    <lineage>
        <taxon>Bacteria</taxon>
        <taxon>Bacillati</taxon>
        <taxon>Bacillota</taxon>
        <taxon>Tissierellia</taxon>
        <taxon>Tissierellales</taxon>
        <taxon>Peptoniphilaceae</taxon>
        <taxon>Miniphocaeibacter</taxon>
    </lineage>
</organism>